<gene>
    <name evidence="5" type="primary">atsA_29</name>
    <name evidence="5" type="ORF">Mal15_20800</name>
</gene>
<dbReference type="EMBL" id="CP036264">
    <property type="protein sequence ID" value="QEF98033.1"/>
    <property type="molecule type" value="Genomic_DNA"/>
</dbReference>
<evidence type="ECO:0000313" key="6">
    <source>
        <dbReference type="Proteomes" id="UP000321353"/>
    </source>
</evidence>
<reference evidence="5 6" key="1">
    <citation type="submission" date="2019-02" db="EMBL/GenBank/DDBJ databases">
        <title>Planctomycetal bacteria perform biofilm scaping via a novel small molecule.</title>
        <authorList>
            <person name="Jeske O."/>
            <person name="Boedeker C."/>
            <person name="Wiegand S."/>
            <person name="Breitling P."/>
            <person name="Kallscheuer N."/>
            <person name="Jogler M."/>
            <person name="Rohde M."/>
            <person name="Petersen J."/>
            <person name="Medema M.H."/>
            <person name="Surup F."/>
            <person name="Jogler C."/>
        </authorList>
    </citation>
    <scope>NUCLEOTIDE SEQUENCE [LARGE SCALE GENOMIC DNA]</scope>
    <source>
        <strain evidence="5 6">Mal15</strain>
    </source>
</reference>
<dbReference type="GO" id="GO:0004065">
    <property type="term" value="F:arylsulfatase activity"/>
    <property type="evidence" value="ECO:0007669"/>
    <property type="project" value="UniProtKB-EC"/>
</dbReference>
<dbReference type="AlphaFoldDB" id="A0A5B9MBC8"/>
<dbReference type="Proteomes" id="UP000321353">
    <property type="component" value="Chromosome"/>
</dbReference>
<organism evidence="5 6">
    <name type="scientific">Stieleria maiorica</name>
    <dbReference type="NCBI Taxonomy" id="2795974"/>
    <lineage>
        <taxon>Bacteria</taxon>
        <taxon>Pseudomonadati</taxon>
        <taxon>Planctomycetota</taxon>
        <taxon>Planctomycetia</taxon>
        <taxon>Pirellulales</taxon>
        <taxon>Pirellulaceae</taxon>
        <taxon>Stieleria</taxon>
    </lineage>
</organism>
<dbReference type="EC" id="3.1.6.1" evidence="5"/>
<dbReference type="InterPro" id="IPR017850">
    <property type="entry name" value="Alkaline_phosphatase_core_sf"/>
</dbReference>
<dbReference type="PANTHER" id="PTHR42693">
    <property type="entry name" value="ARYLSULFATASE FAMILY MEMBER"/>
    <property type="match status" value="1"/>
</dbReference>
<dbReference type="CDD" id="cd16026">
    <property type="entry name" value="GALNS_like"/>
    <property type="match status" value="1"/>
</dbReference>
<proteinExistence type="inferred from homology"/>
<dbReference type="Pfam" id="PF00884">
    <property type="entry name" value="Sulfatase"/>
    <property type="match status" value="1"/>
</dbReference>
<evidence type="ECO:0000313" key="5">
    <source>
        <dbReference type="EMBL" id="QEF98033.1"/>
    </source>
</evidence>
<dbReference type="InterPro" id="IPR000917">
    <property type="entry name" value="Sulfatase_N"/>
</dbReference>
<dbReference type="PANTHER" id="PTHR42693:SF53">
    <property type="entry name" value="ENDO-4-O-SULFATASE"/>
    <property type="match status" value="1"/>
</dbReference>
<feature type="chain" id="PRO_5023044094" evidence="3">
    <location>
        <begin position="23"/>
        <end position="515"/>
    </location>
</feature>
<keyword evidence="2 5" id="KW-0378">Hydrolase</keyword>
<accession>A0A5B9MBC8</accession>
<evidence type="ECO:0000256" key="3">
    <source>
        <dbReference type="SAM" id="SignalP"/>
    </source>
</evidence>
<name>A0A5B9MBC8_9BACT</name>
<feature type="domain" description="Sulfatase N-terminal" evidence="4">
    <location>
        <begin position="27"/>
        <end position="324"/>
    </location>
</feature>
<dbReference type="Gene3D" id="3.40.720.10">
    <property type="entry name" value="Alkaline Phosphatase, subunit A"/>
    <property type="match status" value="1"/>
</dbReference>
<feature type="signal peptide" evidence="3">
    <location>
        <begin position="1"/>
        <end position="22"/>
    </location>
</feature>
<comment type="similarity">
    <text evidence="1">Belongs to the sulfatase family.</text>
</comment>
<keyword evidence="3" id="KW-0732">Signal</keyword>
<dbReference type="SUPFAM" id="SSF53649">
    <property type="entry name" value="Alkaline phosphatase-like"/>
    <property type="match status" value="1"/>
</dbReference>
<evidence type="ECO:0000256" key="1">
    <source>
        <dbReference type="ARBA" id="ARBA00008779"/>
    </source>
</evidence>
<sequence precursor="true">MIQRFCTLPMLLTVFLSSVALSKQPTNVVVIFADDLGYGDVGAFNPECPFETPHLDRLASQGAKLTSFYVPTPYCAPSRGTILTGRYPFRHSVVRNPSPDSGASNFGLPQSEITIAELLKSAGYATAAFGKWHLGHKAAWLPRTQGFDQYFGILYSNDMYPVQLVENETVVEYPVVQATLTRRYTDRAIDFVKRHKDRPFFLYLPHAMPHKPLAVSDDYYTPDTPDDLYADVIAELDADVGRLLATLDELALSENTLVIFTSDNGPWYGGSTGGLRGMKGKTWEGGLRVPMIARMPGVIPPGLVSDHPAGTIDVLPTVCGLAGIDLPGDRVIDGTDLMPLLTGASSEPPHEVIFGMQGTSLATVRSGKWKLHVGNPGPLRFSNLSEEELANWVDPRGPDGVTLLAPFEQAKPTEHPGLTAGDGPKAMMLFDLQEDPGEQHDVAESNPQTVRRLKALFDAVNADVPEFPAPKSDYLFDAPEKGPRQLMRLIGGELRYDRIPKSQQPLLKQPAPTQH</sequence>
<dbReference type="InterPro" id="IPR050738">
    <property type="entry name" value="Sulfatase"/>
</dbReference>
<evidence type="ECO:0000256" key="2">
    <source>
        <dbReference type="ARBA" id="ARBA00022801"/>
    </source>
</evidence>
<dbReference type="KEGG" id="smam:Mal15_20800"/>
<dbReference type="Gene3D" id="3.30.1120.10">
    <property type="match status" value="1"/>
</dbReference>
<keyword evidence="6" id="KW-1185">Reference proteome</keyword>
<protein>
    <submittedName>
        <fullName evidence="5">Arylsulfatase</fullName>
        <ecNumber evidence="5">3.1.6.1</ecNumber>
    </submittedName>
</protein>
<evidence type="ECO:0000259" key="4">
    <source>
        <dbReference type="Pfam" id="PF00884"/>
    </source>
</evidence>